<organism evidence="10 11">
    <name type="scientific">Candidatus Bodocaedibacter vickermanii</name>
    <dbReference type="NCBI Taxonomy" id="2741701"/>
    <lineage>
        <taxon>Bacteria</taxon>
        <taxon>Pseudomonadati</taxon>
        <taxon>Pseudomonadota</taxon>
        <taxon>Alphaproteobacteria</taxon>
        <taxon>Holosporales</taxon>
        <taxon>Candidatus Paracaedibacteraceae</taxon>
        <taxon>Candidatus Bodocaedibacter</taxon>
    </lineage>
</organism>
<feature type="binding site" evidence="8">
    <location>
        <position position="341"/>
    </location>
    <ligand>
        <name>Mn(2+)</name>
        <dbReference type="ChEBI" id="CHEBI:29035"/>
        <label>1</label>
    </ligand>
</feature>
<evidence type="ECO:0000256" key="4">
    <source>
        <dbReference type="ARBA" id="ARBA00022438"/>
    </source>
</evidence>
<sequence>MELRFQPEFKPTENSVIVVGMFADGTVHTHGNDLSQEVIILIAKAAKAKDFKAKPKDVMDMIAPVDIAYNRIIVIGLGEKEKLTDYELQTIGGALASALLSGKETNGFALFSGLNSRHVALIATGVRLRSWSFDKYFTTEKTKPKRVFKTLIIAYDNVAELETTYADFASITDGVFLTRDVVSELPNILYPETFCDRAKELRQLGVEVEILGEDEMQELGMNSLLAVGQGSVRESKLCIMRWNGGKSGDAPLAFVGKGVTFDTGGISIKPADRMHDMKYDMAGAGVVLGLMKALASRKANVNVVGVAGLAENMPSGNAQRPGDVWVSMSGQTIECQNTDAEGRMVLADALWYTQDRFKPQFMIDLATLTGAIVVALGQEHAGLFSNNDELADRLFKIGQTSGEKVWRMPLGEAYDKAINSTVADMKNVGDSGTGGSITAAQFLQRFVNDHPWAHLDIAGMAWANKARDLCAAGASGFGVRLLDQLVSTYYEGK</sequence>
<dbReference type="Pfam" id="PF00883">
    <property type="entry name" value="Peptidase_M17"/>
    <property type="match status" value="1"/>
</dbReference>
<dbReference type="InterPro" id="IPR008283">
    <property type="entry name" value="Peptidase_M17_N"/>
</dbReference>
<evidence type="ECO:0000256" key="2">
    <source>
        <dbReference type="ARBA" id="ARBA00000967"/>
    </source>
</evidence>
<dbReference type="Gene3D" id="3.40.630.10">
    <property type="entry name" value="Zn peptidases"/>
    <property type="match status" value="1"/>
</dbReference>
<dbReference type="HAMAP" id="MF_00181">
    <property type="entry name" value="Cytosol_peptidase_M17"/>
    <property type="match status" value="1"/>
</dbReference>
<feature type="binding site" evidence="8">
    <location>
        <position position="339"/>
    </location>
    <ligand>
        <name>Mn(2+)</name>
        <dbReference type="ChEBI" id="CHEBI:29035"/>
        <label>1</label>
    </ligand>
</feature>
<dbReference type="PANTHER" id="PTHR11963">
    <property type="entry name" value="LEUCINE AMINOPEPTIDASE-RELATED"/>
    <property type="match status" value="1"/>
</dbReference>
<dbReference type="AlphaFoldDB" id="A0A7L9RS86"/>
<dbReference type="InterPro" id="IPR023042">
    <property type="entry name" value="Peptidase_M17_leu_NH2_pept"/>
</dbReference>
<feature type="binding site" evidence="8">
    <location>
        <position position="262"/>
    </location>
    <ligand>
        <name>Mn(2+)</name>
        <dbReference type="ChEBI" id="CHEBI:29035"/>
        <label>2</label>
    </ligand>
</feature>
<comment type="catalytic activity">
    <reaction evidence="1 8">
        <text>Release of an N-terminal amino acid, Xaa-|-Yaa-, in which Xaa is preferably Leu, but may be other amino acids including Pro although not Arg or Lys, and Yaa may be Pro. Amino acid amides and methyl esters are also readily hydrolyzed, but rates on arylamides are exceedingly low.</text>
        <dbReference type="EC" id="3.4.11.1"/>
    </reaction>
</comment>
<comment type="similarity">
    <text evidence="3 8">Belongs to the peptidase M17 family.</text>
</comment>
<proteinExistence type="inferred from homology"/>
<keyword evidence="8" id="KW-0479">Metal-binding</keyword>
<feature type="active site" evidence="8">
    <location>
        <position position="343"/>
    </location>
</feature>
<evidence type="ECO:0000313" key="10">
    <source>
        <dbReference type="EMBL" id="QOL19396.1"/>
    </source>
</evidence>
<feature type="active site" evidence="8">
    <location>
        <position position="269"/>
    </location>
</feature>
<dbReference type="Gene3D" id="3.40.220.10">
    <property type="entry name" value="Leucine Aminopeptidase, subunit E, domain 1"/>
    <property type="match status" value="1"/>
</dbReference>
<evidence type="ECO:0000256" key="7">
    <source>
        <dbReference type="ARBA" id="ARBA00023211"/>
    </source>
</evidence>
<comment type="subcellular location">
    <subcellularLocation>
        <location evidence="8">Cytoplasm</location>
    </subcellularLocation>
</comment>
<dbReference type="Pfam" id="PF02789">
    <property type="entry name" value="Peptidase_M17_N"/>
    <property type="match status" value="1"/>
</dbReference>
<name>A0A7L9RS86_9PROT</name>
<keyword evidence="5 8" id="KW-0645">Protease</keyword>
<dbReference type="SUPFAM" id="SSF53187">
    <property type="entry name" value="Zn-dependent exopeptidases"/>
    <property type="match status" value="1"/>
</dbReference>
<feature type="binding site" evidence="8">
    <location>
        <position position="262"/>
    </location>
    <ligand>
        <name>Mn(2+)</name>
        <dbReference type="ChEBI" id="CHEBI:29035"/>
        <label>1</label>
    </ligand>
</feature>
<dbReference type="NCBIfam" id="NF002077">
    <property type="entry name" value="PRK00913.2-4"/>
    <property type="match status" value="1"/>
</dbReference>
<dbReference type="GO" id="GO:0030145">
    <property type="term" value="F:manganese ion binding"/>
    <property type="evidence" value="ECO:0007669"/>
    <property type="project" value="UniProtKB-UniRule"/>
</dbReference>
<evidence type="ECO:0000256" key="5">
    <source>
        <dbReference type="ARBA" id="ARBA00022670"/>
    </source>
</evidence>
<dbReference type="PRINTS" id="PR00481">
    <property type="entry name" value="LAMNOPPTDASE"/>
</dbReference>
<dbReference type="PANTHER" id="PTHR11963:SF23">
    <property type="entry name" value="CYTOSOL AMINOPEPTIDASE"/>
    <property type="match status" value="1"/>
</dbReference>
<comment type="function">
    <text evidence="8">Presumably involved in the processing and regular turnover of intracellular proteins. Catalyzes the removal of unsubstituted N-terminal amino acids from various peptides.</text>
</comment>
<evidence type="ECO:0000256" key="8">
    <source>
        <dbReference type="HAMAP-Rule" id="MF_00181"/>
    </source>
</evidence>
<dbReference type="InterPro" id="IPR043472">
    <property type="entry name" value="Macro_dom-like"/>
</dbReference>
<evidence type="ECO:0000259" key="9">
    <source>
        <dbReference type="PROSITE" id="PS00631"/>
    </source>
</evidence>
<keyword evidence="4 8" id="KW-0031">Aminopeptidase</keyword>
<keyword evidence="7 8" id="KW-0464">Manganese</keyword>
<comment type="cofactor">
    <cofactor evidence="8">
        <name>Mn(2+)</name>
        <dbReference type="ChEBI" id="CHEBI:29035"/>
    </cofactor>
    <text evidence="8">Binds 2 manganese ions per subunit.</text>
</comment>
<comment type="catalytic activity">
    <reaction evidence="2 8">
        <text>Release of an N-terminal amino acid, preferentially leucine, but not glutamic or aspartic acids.</text>
        <dbReference type="EC" id="3.4.11.10"/>
    </reaction>
</comment>
<dbReference type="EC" id="3.4.11.1" evidence="8"/>
<dbReference type="CDD" id="cd00433">
    <property type="entry name" value="Peptidase_M17"/>
    <property type="match status" value="1"/>
</dbReference>
<dbReference type="Proteomes" id="UP000594001">
    <property type="component" value="Chromosome"/>
</dbReference>
<dbReference type="RefSeq" id="WP_350332148.1">
    <property type="nucleotide sequence ID" value="NZ_CP054719.1"/>
</dbReference>
<evidence type="ECO:0000256" key="6">
    <source>
        <dbReference type="ARBA" id="ARBA00022801"/>
    </source>
</evidence>
<evidence type="ECO:0000256" key="1">
    <source>
        <dbReference type="ARBA" id="ARBA00000135"/>
    </source>
</evidence>
<dbReference type="EMBL" id="CP054719">
    <property type="protein sequence ID" value="QOL19396.1"/>
    <property type="molecule type" value="Genomic_DNA"/>
</dbReference>
<protein>
    <recommendedName>
        <fullName evidence="8">Probable cytosol aminopeptidase</fullName>
        <ecNumber evidence="8">3.4.11.1</ecNumber>
    </recommendedName>
    <alternativeName>
        <fullName evidence="8">Leucine aminopeptidase</fullName>
        <shortName evidence="8">LAP</shortName>
        <ecNumber evidence="8">3.4.11.10</ecNumber>
    </alternativeName>
    <alternativeName>
        <fullName evidence="8">Leucyl aminopeptidase</fullName>
    </alternativeName>
</protein>
<feature type="binding site" evidence="8">
    <location>
        <position position="341"/>
    </location>
    <ligand>
        <name>Mn(2+)</name>
        <dbReference type="ChEBI" id="CHEBI:29035"/>
        <label>2</label>
    </ligand>
</feature>
<gene>
    <name evidence="8 10" type="primary">pepA</name>
    <name evidence="10" type="ORF">CPBP_00148</name>
</gene>
<keyword evidence="11" id="KW-1185">Reference proteome</keyword>
<dbReference type="GO" id="GO:0070006">
    <property type="term" value="F:metalloaminopeptidase activity"/>
    <property type="evidence" value="ECO:0007669"/>
    <property type="project" value="InterPro"/>
</dbReference>
<feature type="binding site" evidence="8">
    <location>
        <position position="280"/>
    </location>
    <ligand>
        <name>Mn(2+)</name>
        <dbReference type="ChEBI" id="CHEBI:29035"/>
        <label>2</label>
    </ligand>
</feature>
<dbReference type="PROSITE" id="PS00631">
    <property type="entry name" value="CYTOSOL_AP"/>
    <property type="match status" value="1"/>
</dbReference>
<dbReference type="NCBIfam" id="NF002073">
    <property type="entry name" value="PRK00913.1-2"/>
    <property type="match status" value="1"/>
</dbReference>
<dbReference type="GO" id="GO:0006508">
    <property type="term" value="P:proteolysis"/>
    <property type="evidence" value="ECO:0007669"/>
    <property type="project" value="UniProtKB-KW"/>
</dbReference>
<dbReference type="InterPro" id="IPR000819">
    <property type="entry name" value="Peptidase_M17_C"/>
</dbReference>
<dbReference type="NCBIfam" id="NF002074">
    <property type="entry name" value="PRK00913.1-4"/>
    <property type="match status" value="1"/>
</dbReference>
<dbReference type="EC" id="3.4.11.10" evidence="8"/>
<accession>A0A7L9RS86</accession>
<dbReference type="SUPFAM" id="SSF52949">
    <property type="entry name" value="Macro domain-like"/>
    <property type="match status" value="1"/>
</dbReference>
<dbReference type="NCBIfam" id="NF002075">
    <property type="entry name" value="PRK00913.2-2"/>
    <property type="match status" value="1"/>
</dbReference>
<reference evidence="10 11" key="1">
    <citation type="submission" date="2020-06" db="EMBL/GenBank/DDBJ databases">
        <title>The endosymbiont of the kinetoplastid Bodo saltans is a Paracaedibacter-like alpha-proteobacterium possessing a putative toxin-antitoxin system.</title>
        <authorList>
            <person name="Midha S."/>
            <person name="Rigden D.J."/>
            <person name="Siozios S."/>
            <person name="Hurst G.D.D."/>
            <person name="Jackson A.P."/>
        </authorList>
    </citation>
    <scope>NUCLEOTIDE SEQUENCE [LARGE SCALE GENOMIC DNA]</scope>
    <source>
        <strain evidence="10">Lake Konstanz</strain>
    </source>
</reference>
<dbReference type="InterPro" id="IPR011356">
    <property type="entry name" value="Leucine_aapep/pepB"/>
</dbReference>
<feature type="domain" description="Cytosol aminopeptidase" evidence="9">
    <location>
        <begin position="337"/>
        <end position="344"/>
    </location>
</feature>
<evidence type="ECO:0000313" key="11">
    <source>
        <dbReference type="Proteomes" id="UP000594001"/>
    </source>
</evidence>
<dbReference type="GO" id="GO:0005737">
    <property type="term" value="C:cytoplasm"/>
    <property type="evidence" value="ECO:0007669"/>
    <property type="project" value="UniProtKB-SubCell"/>
</dbReference>
<keyword evidence="8" id="KW-0963">Cytoplasm</keyword>
<keyword evidence="6 8" id="KW-0378">Hydrolase</keyword>
<dbReference type="KEGG" id="pbal:CPBP_00148"/>
<evidence type="ECO:0000256" key="3">
    <source>
        <dbReference type="ARBA" id="ARBA00009528"/>
    </source>
</evidence>
<feature type="binding site" evidence="8">
    <location>
        <position position="257"/>
    </location>
    <ligand>
        <name>Mn(2+)</name>
        <dbReference type="ChEBI" id="CHEBI:29035"/>
        <label>2</label>
    </ligand>
</feature>